<reference evidence="3 4" key="1">
    <citation type="journal article" date="2003" name="Int. J. Syst. Evol. Microbiol.">
        <title>Bacillus nealsonii sp. nov., isolated from a spacecraft-assembly facility, whose spores are gamma-radiation resistant.</title>
        <authorList>
            <person name="Venkateswaran K."/>
            <person name="Kempf M."/>
            <person name="Chen F."/>
            <person name="Satomi M."/>
            <person name="Nicholson W."/>
            <person name="Kern R."/>
        </authorList>
    </citation>
    <scope>NUCLEOTIDE SEQUENCE [LARGE SCALE GENOMIC DNA]</scope>
    <source>
        <strain evidence="3 4">FO-92</strain>
    </source>
</reference>
<dbReference type="AlphaFoldDB" id="A0A2N0Z1Z0"/>
<organism evidence="3 4">
    <name type="scientific">Niallia nealsonii</name>
    <dbReference type="NCBI Taxonomy" id="115979"/>
    <lineage>
        <taxon>Bacteria</taxon>
        <taxon>Bacillati</taxon>
        <taxon>Bacillota</taxon>
        <taxon>Bacilli</taxon>
        <taxon>Bacillales</taxon>
        <taxon>Bacillaceae</taxon>
        <taxon>Niallia</taxon>
    </lineage>
</organism>
<evidence type="ECO:0000313" key="4">
    <source>
        <dbReference type="Proteomes" id="UP000233375"/>
    </source>
</evidence>
<name>A0A2N0Z1Z0_9BACI</name>
<dbReference type="EMBL" id="PISE01000022">
    <property type="protein sequence ID" value="PKG23526.1"/>
    <property type="molecule type" value="Genomic_DNA"/>
</dbReference>
<dbReference type="RefSeq" id="WP_101177261.1">
    <property type="nucleotide sequence ID" value="NZ_PISE01000022.1"/>
</dbReference>
<comment type="similarity">
    <text evidence="1">Belongs to the AHA1 family.</text>
</comment>
<accession>A0A2N0Z1Z0</accession>
<dbReference type="Pfam" id="PF08327">
    <property type="entry name" value="AHSA1"/>
    <property type="match status" value="1"/>
</dbReference>
<dbReference type="SUPFAM" id="SSF55961">
    <property type="entry name" value="Bet v1-like"/>
    <property type="match status" value="1"/>
</dbReference>
<dbReference type="Proteomes" id="UP000233375">
    <property type="component" value="Unassembled WGS sequence"/>
</dbReference>
<dbReference type="Gene3D" id="3.30.530.20">
    <property type="match status" value="1"/>
</dbReference>
<proteinExistence type="inferred from homology"/>
<dbReference type="OrthoDB" id="118413at2"/>
<evidence type="ECO:0000313" key="3">
    <source>
        <dbReference type="EMBL" id="PKG23526.1"/>
    </source>
</evidence>
<sequence length="167" mass="19134">MSEAMKTSVEGKNLIIERVFHAPREVVFAAFSESESLASWWGPLGWETKNKQFEFVPGGVWHYCMTCSDENQGDFFGMESWGKSVFQEIIVPEKIVALDYFSDQDGDINPEAPSTQMTILFMDEEEKTKLIIRSQFQTPEDLQQVMEMGVVEGMSSQFVCLDEYLEK</sequence>
<dbReference type="InterPro" id="IPR023393">
    <property type="entry name" value="START-like_dom_sf"/>
</dbReference>
<evidence type="ECO:0000259" key="2">
    <source>
        <dbReference type="Pfam" id="PF08327"/>
    </source>
</evidence>
<evidence type="ECO:0000256" key="1">
    <source>
        <dbReference type="ARBA" id="ARBA00006817"/>
    </source>
</evidence>
<dbReference type="InterPro" id="IPR013538">
    <property type="entry name" value="ASHA1/2-like_C"/>
</dbReference>
<protein>
    <submittedName>
        <fullName evidence="3">ATPase</fullName>
    </submittedName>
</protein>
<comment type="caution">
    <text evidence="3">The sequence shown here is derived from an EMBL/GenBank/DDBJ whole genome shotgun (WGS) entry which is preliminary data.</text>
</comment>
<gene>
    <name evidence="3" type="ORF">CWS01_11050</name>
</gene>
<feature type="domain" description="Activator of Hsp90 ATPase homologue 1/2-like C-terminal" evidence="2">
    <location>
        <begin position="22"/>
        <end position="166"/>
    </location>
</feature>
<keyword evidence="4" id="KW-1185">Reference proteome</keyword>